<feature type="domain" description="DUF6998" evidence="1">
    <location>
        <begin position="37"/>
        <end position="174"/>
    </location>
</feature>
<evidence type="ECO:0000313" key="2">
    <source>
        <dbReference type="EMBL" id="GAA0685421.1"/>
    </source>
</evidence>
<dbReference type="RefSeq" id="WP_343802851.1">
    <property type="nucleotide sequence ID" value="NZ_BAAAET010000001.1"/>
</dbReference>
<evidence type="ECO:0000259" key="1">
    <source>
        <dbReference type="Pfam" id="PF22522"/>
    </source>
</evidence>
<dbReference type="Pfam" id="PF22522">
    <property type="entry name" value="DUF6998"/>
    <property type="match status" value="1"/>
</dbReference>
<dbReference type="Proteomes" id="UP001499915">
    <property type="component" value="Unassembled WGS sequence"/>
</dbReference>
<accession>A0ABN1I3D8</accession>
<organism evidence="2 3">
    <name type="scientific">Marinobacterium maritimum</name>
    <dbReference type="NCBI Taxonomy" id="500162"/>
    <lineage>
        <taxon>Bacteria</taxon>
        <taxon>Pseudomonadati</taxon>
        <taxon>Pseudomonadota</taxon>
        <taxon>Gammaproteobacteria</taxon>
        <taxon>Oceanospirillales</taxon>
        <taxon>Oceanospirillaceae</taxon>
        <taxon>Marinobacterium</taxon>
    </lineage>
</organism>
<protein>
    <recommendedName>
        <fullName evidence="1">DUF6998 domain-containing protein</fullName>
    </recommendedName>
</protein>
<proteinExistence type="predicted"/>
<gene>
    <name evidence="2" type="ORF">GCM10009104_08760</name>
</gene>
<keyword evidence="3" id="KW-1185">Reference proteome</keyword>
<dbReference type="EMBL" id="BAAAET010000001">
    <property type="protein sequence ID" value="GAA0685421.1"/>
    <property type="molecule type" value="Genomic_DNA"/>
</dbReference>
<sequence>MLGVSGDGLYISSEQEGLGLDCEMASRTEMTPAEALKQLYAARNELRRHFPSLPFTLDGRMIGDVGEAIATTHWGLKQLPSNSKTHDVMTGTGISVQIKTTQHIQNGKGVGLGLDKRSFEHLIVIQIHEDATYNVLYDGPGSYIDKKRDGKKSASLTVKQLRELNEVVSANEKILDSNQLYGTL</sequence>
<comment type="caution">
    <text evidence="2">The sequence shown here is derived from an EMBL/GenBank/DDBJ whole genome shotgun (WGS) entry which is preliminary data.</text>
</comment>
<reference evidence="2 3" key="1">
    <citation type="journal article" date="2019" name="Int. J. Syst. Evol. Microbiol.">
        <title>The Global Catalogue of Microorganisms (GCM) 10K type strain sequencing project: providing services to taxonomists for standard genome sequencing and annotation.</title>
        <authorList>
            <consortium name="The Broad Institute Genomics Platform"/>
            <consortium name="The Broad Institute Genome Sequencing Center for Infectious Disease"/>
            <person name="Wu L."/>
            <person name="Ma J."/>
        </authorList>
    </citation>
    <scope>NUCLEOTIDE SEQUENCE [LARGE SCALE GENOMIC DNA]</scope>
    <source>
        <strain evidence="2 3">JCM 15134</strain>
    </source>
</reference>
<evidence type="ECO:0000313" key="3">
    <source>
        <dbReference type="Proteomes" id="UP001499915"/>
    </source>
</evidence>
<name>A0ABN1I3D8_9GAMM</name>
<dbReference type="InterPro" id="IPR054267">
    <property type="entry name" value="DUF6998"/>
</dbReference>